<sequence length="67" mass="7139">MLKLNVPDMTCNHCVSVISAAVKSVDSTAHLEFDLAQRQVKVETTATDEAIQAAIEEAGYTSEAAQS</sequence>
<organism evidence="2 3">
    <name type="scientific">Halomonas sulfidivorans</name>
    <dbReference type="NCBI Taxonomy" id="2733488"/>
    <lineage>
        <taxon>Bacteria</taxon>
        <taxon>Pseudomonadati</taxon>
        <taxon>Pseudomonadota</taxon>
        <taxon>Gammaproteobacteria</taxon>
        <taxon>Oceanospirillales</taxon>
        <taxon>Halomonadaceae</taxon>
        <taxon>Halomonas</taxon>
    </lineage>
</organism>
<dbReference type="CDD" id="cd00371">
    <property type="entry name" value="HMA"/>
    <property type="match status" value="1"/>
</dbReference>
<gene>
    <name evidence="2" type="ORF">HNO53_15400</name>
</gene>
<dbReference type="PROSITE" id="PS50846">
    <property type="entry name" value="HMA_2"/>
    <property type="match status" value="1"/>
</dbReference>
<dbReference type="InterPro" id="IPR036163">
    <property type="entry name" value="HMA_dom_sf"/>
</dbReference>
<evidence type="ECO:0000313" key="3">
    <source>
        <dbReference type="Proteomes" id="UP000671845"/>
    </source>
</evidence>
<evidence type="ECO:0000313" key="2">
    <source>
        <dbReference type="EMBL" id="QTP59977.1"/>
    </source>
</evidence>
<dbReference type="SUPFAM" id="SSF55008">
    <property type="entry name" value="HMA, heavy metal-associated domain"/>
    <property type="match status" value="1"/>
</dbReference>
<evidence type="ECO:0000259" key="1">
    <source>
        <dbReference type="PROSITE" id="PS50846"/>
    </source>
</evidence>
<proteinExistence type="predicted"/>
<protein>
    <submittedName>
        <fullName evidence="2">Heavy-metal-associated domain-containing protein</fullName>
    </submittedName>
</protein>
<dbReference type="InterPro" id="IPR006121">
    <property type="entry name" value="HMA_dom"/>
</dbReference>
<dbReference type="Pfam" id="PF00403">
    <property type="entry name" value="HMA"/>
    <property type="match status" value="1"/>
</dbReference>
<accession>A0ABX7WKI7</accession>
<feature type="domain" description="HMA" evidence="1">
    <location>
        <begin position="1"/>
        <end position="63"/>
    </location>
</feature>
<dbReference type="Proteomes" id="UP000671845">
    <property type="component" value="Chromosome"/>
</dbReference>
<dbReference type="RefSeq" id="WP_209473485.1">
    <property type="nucleotide sequence ID" value="NZ_CP053383.1"/>
</dbReference>
<dbReference type="Gene3D" id="3.30.70.100">
    <property type="match status" value="1"/>
</dbReference>
<keyword evidence="3" id="KW-1185">Reference proteome</keyword>
<reference evidence="2 3" key="1">
    <citation type="journal article" date="2021" name="Front. Microbiol.">
        <title>Aerobic Denitrification and Heterotrophic Sulfur Oxidation in the Genus Halomonas Revealed by Six Novel Species Characterizations and Genome-Based Analysis.</title>
        <authorList>
            <person name="Wang L."/>
            <person name="Shao Z."/>
        </authorList>
    </citation>
    <scope>NUCLEOTIDE SEQUENCE [LARGE SCALE GENOMIC DNA]</scope>
    <source>
        <strain evidence="2 3">MCCC 1A13718</strain>
    </source>
</reference>
<dbReference type="EMBL" id="CP053383">
    <property type="protein sequence ID" value="QTP59977.1"/>
    <property type="molecule type" value="Genomic_DNA"/>
</dbReference>
<name>A0ABX7WKI7_9GAMM</name>